<organism evidence="3 4">
    <name type="scientific">Fusarium albosuccineum</name>
    <dbReference type="NCBI Taxonomy" id="1237068"/>
    <lineage>
        <taxon>Eukaryota</taxon>
        <taxon>Fungi</taxon>
        <taxon>Dikarya</taxon>
        <taxon>Ascomycota</taxon>
        <taxon>Pezizomycotina</taxon>
        <taxon>Sordariomycetes</taxon>
        <taxon>Hypocreomycetidae</taxon>
        <taxon>Hypocreales</taxon>
        <taxon>Nectriaceae</taxon>
        <taxon>Fusarium</taxon>
        <taxon>Fusarium decemcellulare species complex</taxon>
    </lineage>
</organism>
<protein>
    <submittedName>
        <fullName evidence="3">Citrate synthase</fullName>
    </submittedName>
</protein>
<evidence type="ECO:0000256" key="2">
    <source>
        <dbReference type="SAM" id="MobiDB-lite"/>
    </source>
</evidence>
<gene>
    <name evidence="3" type="ORF">FALBO_12999</name>
</gene>
<dbReference type="Pfam" id="PF11951">
    <property type="entry name" value="Fungal_trans_2"/>
    <property type="match status" value="1"/>
</dbReference>
<accession>A0A8H4P7H6</accession>
<dbReference type="PANTHER" id="PTHR37540">
    <property type="entry name" value="TRANSCRIPTION FACTOR (ACR-2), PUTATIVE-RELATED-RELATED"/>
    <property type="match status" value="1"/>
</dbReference>
<feature type="region of interest" description="Disordered" evidence="2">
    <location>
        <begin position="1"/>
        <end position="44"/>
    </location>
</feature>
<dbReference type="OrthoDB" id="4158087at2759"/>
<dbReference type="EMBL" id="JAADYS010001988">
    <property type="protein sequence ID" value="KAF4460233.1"/>
    <property type="molecule type" value="Genomic_DNA"/>
</dbReference>
<reference evidence="3 4" key="1">
    <citation type="submission" date="2020-01" db="EMBL/GenBank/DDBJ databases">
        <title>Identification and distribution of gene clusters putatively required for synthesis of sphingolipid metabolism inhibitors in phylogenetically diverse species of the filamentous fungus Fusarium.</title>
        <authorList>
            <person name="Kim H.-S."/>
            <person name="Busman M."/>
            <person name="Brown D.W."/>
            <person name="Divon H."/>
            <person name="Uhlig S."/>
            <person name="Proctor R.H."/>
        </authorList>
    </citation>
    <scope>NUCLEOTIDE SEQUENCE [LARGE SCALE GENOMIC DNA]</scope>
    <source>
        <strain evidence="3 4">NRRL 20459</strain>
    </source>
</reference>
<dbReference type="PANTHER" id="PTHR37540:SF5">
    <property type="entry name" value="TRANSCRIPTION FACTOR DOMAIN-CONTAINING PROTEIN"/>
    <property type="match status" value="1"/>
</dbReference>
<evidence type="ECO:0000313" key="4">
    <source>
        <dbReference type="Proteomes" id="UP000554235"/>
    </source>
</evidence>
<dbReference type="AlphaFoldDB" id="A0A8H4P7H6"/>
<keyword evidence="1" id="KW-0539">Nucleus</keyword>
<keyword evidence="4" id="KW-1185">Reference proteome</keyword>
<name>A0A8H4P7H6_9HYPO</name>
<proteinExistence type="predicted"/>
<dbReference type="InterPro" id="IPR021858">
    <property type="entry name" value="Fun_TF"/>
</dbReference>
<comment type="caution">
    <text evidence="3">The sequence shown here is derived from an EMBL/GenBank/DDBJ whole genome shotgun (WGS) entry which is preliminary data.</text>
</comment>
<dbReference type="Proteomes" id="UP000554235">
    <property type="component" value="Unassembled WGS sequence"/>
</dbReference>
<sequence>MSDMEPRANVAADTRGRSRGPGASHPRFVLLATDSSGRPKTSDRRLIRSHCMRGKNKRDPLNGPGPDHIPLSAQLFPDPLIRRVYSAELPSDQRSRLMREAGEDGVERLPYPQPCLRAVRLAVELNSESYEIMADVFPGTLRAFSLAEFGLPCDIRSTQWRDWLLTDPAYVRSMVAVCAVVRDVLLKRQKSKSTFMYLKKAIAELNHTLSIQSRSLVDSTVATVFALGVASAIANDQTGMLAHAAGLGEIIRLRGGMDSFRGNPQLPVVLSRVDLCLTLSTGQRHIFRPGDPASSARYLISPTYNPGYPLLPPAMEQMPDILQDARLVSIFCNLQFFAHRLNHATSSSYHNMLESELHAGIWTAQYQLLDLEGTIPDFIGECFRVAMLAFLTTTFSVMGMRIKYTYASNQLRNLCRAIEASTERLRHVVFWILMIGGMAFFDHDETWLRDKWEWEVLPLTQDLEWEEAREMLQEFLWINHSNDKIGRAFYERMREG</sequence>
<evidence type="ECO:0000313" key="3">
    <source>
        <dbReference type="EMBL" id="KAF4460233.1"/>
    </source>
</evidence>
<evidence type="ECO:0000256" key="1">
    <source>
        <dbReference type="ARBA" id="ARBA00023242"/>
    </source>
</evidence>